<name>A0A0R0EEU9_SOYBN</name>
<dbReference type="STRING" id="3847.A0A0R0EEU9"/>
<dbReference type="SMR" id="A0A0R0EEU9"/>
<evidence type="ECO:0000313" key="3">
    <source>
        <dbReference type="Proteomes" id="UP000008827"/>
    </source>
</evidence>
<organism evidence="1">
    <name type="scientific">Glycine max</name>
    <name type="common">Soybean</name>
    <name type="synonym">Glycine hispida</name>
    <dbReference type="NCBI Taxonomy" id="3847"/>
    <lineage>
        <taxon>Eukaryota</taxon>
        <taxon>Viridiplantae</taxon>
        <taxon>Streptophyta</taxon>
        <taxon>Embryophyta</taxon>
        <taxon>Tracheophyta</taxon>
        <taxon>Spermatophyta</taxon>
        <taxon>Magnoliopsida</taxon>
        <taxon>eudicotyledons</taxon>
        <taxon>Gunneridae</taxon>
        <taxon>Pentapetalae</taxon>
        <taxon>rosids</taxon>
        <taxon>fabids</taxon>
        <taxon>Fabales</taxon>
        <taxon>Fabaceae</taxon>
        <taxon>Papilionoideae</taxon>
        <taxon>50 kb inversion clade</taxon>
        <taxon>NPAAA clade</taxon>
        <taxon>indigoferoid/millettioid clade</taxon>
        <taxon>Phaseoleae</taxon>
        <taxon>Glycine</taxon>
        <taxon>Glycine subgen. Soja</taxon>
    </lineage>
</organism>
<dbReference type="EnsemblPlants" id="KRG92681">
    <property type="protein sequence ID" value="KRG92681"/>
    <property type="gene ID" value="GLYMA_20G224800"/>
</dbReference>
<reference evidence="2" key="2">
    <citation type="submission" date="2018-02" db="UniProtKB">
        <authorList>
            <consortium name="EnsemblPlants"/>
        </authorList>
    </citation>
    <scope>IDENTIFICATION</scope>
    <source>
        <strain evidence="2">Williams 82</strain>
    </source>
</reference>
<dbReference type="EMBL" id="CM000853">
    <property type="protein sequence ID" value="KRG92681.1"/>
    <property type="molecule type" value="Genomic_DNA"/>
</dbReference>
<dbReference type="SUPFAM" id="SSF55144">
    <property type="entry name" value="LigT-like"/>
    <property type="match status" value="1"/>
</dbReference>
<dbReference type="PANTHER" id="PTHR28141">
    <property type="entry name" value="2',3'-CYCLIC-NUCLEOTIDE 3'-PHOSPHODIESTERASE"/>
    <property type="match status" value="1"/>
</dbReference>
<reference evidence="1" key="3">
    <citation type="submission" date="2018-07" db="EMBL/GenBank/DDBJ databases">
        <title>WGS assembly of Glycine max.</title>
        <authorList>
            <person name="Schmutz J."/>
            <person name="Cannon S."/>
            <person name="Schlueter J."/>
            <person name="Ma J."/>
            <person name="Mitros T."/>
            <person name="Nelson W."/>
            <person name="Hyten D."/>
            <person name="Song Q."/>
            <person name="Thelen J."/>
            <person name="Cheng J."/>
            <person name="Xu D."/>
            <person name="Hellsten U."/>
            <person name="May G."/>
            <person name="Yu Y."/>
            <person name="Sakurai T."/>
            <person name="Umezawa T."/>
            <person name="Bhattacharyya M."/>
            <person name="Sandhu D."/>
            <person name="Valliyodan B."/>
            <person name="Lindquist E."/>
            <person name="Peto M."/>
            <person name="Grant D."/>
            <person name="Shu S."/>
            <person name="Goodstein D."/>
            <person name="Barry K."/>
            <person name="Futrell-Griggs M."/>
            <person name="Abernathy B."/>
            <person name="Du J."/>
            <person name="Tian Z."/>
            <person name="Zhu L."/>
            <person name="Gill N."/>
            <person name="Joshi T."/>
            <person name="Libault M."/>
            <person name="Sethuraman A."/>
            <person name="Zhang X."/>
            <person name="Shinozaki K."/>
            <person name="Nguyen H."/>
            <person name="Wing R."/>
            <person name="Cregan P."/>
            <person name="Specht J."/>
            <person name="Grimwood J."/>
            <person name="Rokhsar D."/>
            <person name="Stacey G."/>
            <person name="Shoemaker R."/>
            <person name="Jackson S."/>
        </authorList>
    </citation>
    <scope>NUCLEOTIDE SEQUENCE</scope>
    <source>
        <tissue evidence="1">Callus</tissue>
    </source>
</reference>
<dbReference type="Gramene" id="KRG92681">
    <property type="protein sequence ID" value="KRG92681"/>
    <property type="gene ID" value="GLYMA_20G224800"/>
</dbReference>
<dbReference type="InterPro" id="IPR012386">
    <property type="entry name" value="Cyclic-nucl_3Pdiesterase"/>
</dbReference>
<sequence length="83" mass="9775">MIALRYEFRGPHFQPHITVVGGIKTPPAKPALTKLRSTYEALRRFHIIVDTFFYQCLYLLLCPNPHLHETSAHYRESRQCHQL</sequence>
<reference evidence="1 2" key="1">
    <citation type="journal article" date="2010" name="Nature">
        <title>Genome sequence of the palaeopolyploid soybean.</title>
        <authorList>
            <person name="Schmutz J."/>
            <person name="Cannon S.B."/>
            <person name="Schlueter J."/>
            <person name="Ma J."/>
            <person name="Mitros T."/>
            <person name="Nelson W."/>
            <person name="Hyten D.L."/>
            <person name="Song Q."/>
            <person name="Thelen J.J."/>
            <person name="Cheng J."/>
            <person name="Xu D."/>
            <person name="Hellsten U."/>
            <person name="May G.D."/>
            <person name="Yu Y."/>
            <person name="Sakurai T."/>
            <person name="Umezawa T."/>
            <person name="Bhattacharyya M.K."/>
            <person name="Sandhu D."/>
            <person name="Valliyodan B."/>
            <person name="Lindquist E."/>
            <person name="Peto M."/>
            <person name="Grant D."/>
            <person name="Shu S."/>
            <person name="Goodstein D."/>
            <person name="Barry K."/>
            <person name="Futrell-Griggs M."/>
            <person name="Abernathy B."/>
            <person name="Du J."/>
            <person name="Tian Z."/>
            <person name="Zhu L."/>
            <person name="Gill N."/>
            <person name="Joshi T."/>
            <person name="Libault M."/>
            <person name="Sethuraman A."/>
            <person name="Zhang X.-C."/>
            <person name="Shinozaki K."/>
            <person name="Nguyen H.T."/>
            <person name="Wing R.A."/>
            <person name="Cregan P."/>
            <person name="Specht J."/>
            <person name="Grimwood J."/>
            <person name="Rokhsar D."/>
            <person name="Stacey G."/>
            <person name="Shoemaker R.C."/>
            <person name="Jackson S.A."/>
        </authorList>
    </citation>
    <scope>NUCLEOTIDE SEQUENCE [LARGE SCALE GENOMIC DNA]</scope>
    <source>
        <strain evidence="2">cv. Williams 82</strain>
        <tissue evidence="1">Callus</tissue>
    </source>
</reference>
<dbReference type="Proteomes" id="UP000008827">
    <property type="component" value="Chromosome 20"/>
</dbReference>
<evidence type="ECO:0000313" key="1">
    <source>
        <dbReference type="EMBL" id="KRG92681.1"/>
    </source>
</evidence>
<keyword evidence="3" id="KW-1185">Reference proteome</keyword>
<dbReference type="Gene3D" id="3.90.1140.10">
    <property type="entry name" value="Cyclic phosphodiesterase"/>
    <property type="match status" value="1"/>
</dbReference>
<dbReference type="InterPro" id="IPR009097">
    <property type="entry name" value="Cyclic_Pdiesterase"/>
</dbReference>
<dbReference type="OrthoDB" id="514292at2759"/>
<dbReference type="InParanoid" id="A0A0R0EEU9"/>
<proteinExistence type="predicted"/>
<evidence type="ECO:0000313" key="2">
    <source>
        <dbReference type="EnsemblPlants" id="KRG92681"/>
    </source>
</evidence>
<dbReference type="PANTHER" id="PTHR28141:SF1">
    <property type="entry name" value="2',3'-CYCLIC-NUCLEOTIDE 3'-PHOSPHODIESTERASE"/>
    <property type="match status" value="1"/>
</dbReference>
<dbReference type="GO" id="GO:0009187">
    <property type="term" value="P:cyclic nucleotide metabolic process"/>
    <property type="evidence" value="ECO:0000318"/>
    <property type="project" value="GO_Central"/>
</dbReference>
<gene>
    <name evidence="1" type="ORF">GLYMA_20G224800</name>
</gene>
<dbReference type="GO" id="GO:0004113">
    <property type="term" value="F:2',3'-cyclic-nucleotide 3'-phosphodiesterase activity"/>
    <property type="evidence" value="ECO:0000318"/>
    <property type="project" value="GO_Central"/>
</dbReference>
<dbReference type="AlphaFoldDB" id="A0A0R0EEU9"/>
<protein>
    <submittedName>
        <fullName evidence="1 2">Uncharacterized protein</fullName>
    </submittedName>
</protein>
<accession>A0A0R0EEU9</accession>